<sequence>METSIDFRRIVKDYILEEFLPGENPDELTDDLPLISGGILDSIATLKLVLHFEEQYGIVLEAHEADKEHLDTIRSIASLLTSKAR</sequence>
<dbReference type="PROSITE" id="PS50075">
    <property type="entry name" value="CARRIER"/>
    <property type="match status" value="1"/>
</dbReference>
<proteinExistence type="predicted"/>
<evidence type="ECO:0000313" key="2">
    <source>
        <dbReference type="EMBL" id="NMG23273.1"/>
    </source>
</evidence>
<dbReference type="RefSeq" id="WP_169116684.1">
    <property type="nucleotide sequence ID" value="NZ_WTVG02000040.1"/>
</dbReference>
<organism evidence="2 3">
    <name type="scientific">Aromatoleum anaerobium</name>
    <dbReference type="NCBI Taxonomy" id="182180"/>
    <lineage>
        <taxon>Bacteria</taxon>
        <taxon>Pseudomonadati</taxon>
        <taxon>Pseudomonadota</taxon>
        <taxon>Betaproteobacteria</taxon>
        <taxon>Rhodocyclales</taxon>
        <taxon>Rhodocyclaceae</taxon>
        <taxon>Aromatoleum</taxon>
    </lineage>
</organism>
<evidence type="ECO:0000313" key="3">
    <source>
        <dbReference type="Proteomes" id="UP000615989"/>
    </source>
</evidence>
<name>A0ABX1PH43_9RHOO</name>
<gene>
    <name evidence="2" type="ORF">GO606_00790</name>
</gene>
<dbReference type="InterPro" id="IPR009081">
    <property type="entry name" value="PP-bd_ACP"/>
</dbReference>
<dbReference type="Pfam" id="PF00550">
    <property type="entry name" value="PP-binding"/>
    <property type="match status" value="1"/>
</dbReference>
<dbReference type="Proteomes" id="UP000615989">
    <property type="component" value="Unassembled WGS sequence"/>
</dbReference>
<reference evidence="2" key="1">
    <citation type="submission" date="2019-12" db="EMBL/GenBank/DDBJ databases">
        <title>Comparative genomics gives insights into the taxonomy of the Azoarcus-Aromatoleum group and reveals separate origins of nif in the plant-associated Azoarcus and non-plant-associated Aromatoleum sub-groups.</title>
        <authorList>
            <person name="Lafos M."/>
            <person name="Maluk M."/>
            <person name="Batista M."/>
            <person name="Junghare M."/>
            <person name="Carmona M."/>
            <person name="Faoro H."/>
            <person name="Cruz L.M."/>
            <person name="Battistoni F."/>
            <person name="De Souza E."/>
            <person name="Pedrosa F."/>
            <person name="Chen W.-M."/>
            <person name="Poole P.S."/>
            <person name="Dixon R.A."/>
            <person name="James E.K."/>
        </authorList>
    </citation>
    <scope>NUCLEOTIDE SEQUENCE</scope>
    <source>
        <strain evidence="2">LuFRes1</strain>
    </source>
</reference>
<feature type="domain" description="Carrier" evidence="1">
    <location>
        <begin position="6"/>
        <end position="84"/>
    </location>
</feature>
<dbReference type="Gene3D" id="1.10.1200.10">
    <property type="entry name" value="ACP-like"/>
    <property type="match status" value="1"/>
</dbReference>
<accession>A0ABX1PH43</accession>
<evidence type="ECO:0000259" key="1">
    <source>
        <dbReference type="PROSITE" id="PS50075"/>
    </source>
</evidence>
<dbReference type="InterPro" id="IPR036736">
    <property type="entry name" value="ACP-like_sf"/>
</dbReference>
<dbReference type="EMBL" id="WTVG01000001">
    <property type="protein sequence ID" value="NMG23273.1"/>
    <property type="molecule type" value="Genomic_DNA"/>
</dbReference>
<dbReference type="SUPFAM" id="SSF47336">
    <property type="entry name" value="ACP-like"/>
    <property type="match status" value="1"/>
</dbReference>
<comment type="caution">
    <text evidence="2">The sequence shown here is derived from an EMBL/GenBank/DDBJ whole genome shotgun (WGS) entry which is preliminary data.</text>
</comment>
<protein>
    <submittedName>
        <fullName evidence="2">Acyl carrier protein</fullName>
    </submittedName>
</protein>
<keyword evidence="3" id="KW-1185">Reference proteome</keyword>